<dbReference type="GO" id="GO:0005737">
    <property type="term" value="C:cytoplasm"/>
    <property type="evidence" value="ECO:0007669"/>
    <property type="project" value="UniProtKB-ARBA"/>
</dbReference>
<dbReference type="GO" id="GO:0006412">
    <property type="term" value="P:translation"/>
    <property type="evidence" value="ECO:0007669"/>
    <property type="project" value="UniProtKB-UniRule"/>
</dbReference>
<keyword evidence="5 6" id="KW-0687">Ribonucleoprotein</keyword>
<dbReference type="PROSITE" id="PS01169">
    <property type="entry name" value="RIBOSOMAL_L21"/>
    <property type="match status" value="1"/>
</dbReference>
<dbReference type="HAMAP" id="MF_01363">
    <property type="entry name" value="Ribosomal_bL21"/>
    <property type="match status" value="1"/>
</dbReference>
<protein>
    <recommendedName>
        <fullName evidence="6">Large ribosomal subunit protein bL21</fullName>
    </recommendedName>
</protein>
<dbReference type="Proteomes" id="UP000502004">
    <property type="component" value="Chromosome"/>
</dbReference>
<keyword evidence="9" id="KW-1185">Reference proteome</keyword>
<keyword evidence="4 6" id="KW-0689">Ribosomal protein</keyword>
<keyword evidence="2 6" id="KW-0699">rRNA-binding</keyword>
<evidence type="ECO:0000256" key="1">
    <source>
        <dbReference type="ARBA" id="ARBA00008563"/>
    </source>
</evidence>
<dbReference type="InterPro" id="IPR018258">
    <property type="entry name" value="Ribosomal_bL21_CS"/>
</dbReference>
<comment type="similarity">
    <text evidence="1 6 7">Belongs to the bacterial ribosomal protein bL21 family.</text>
</comment>
<evidence type="ECO:0000256" key="2">
    <source>
        <dbReference type="ARBA" id="ARBA00022730"/>
    </source>
</evidence>
<comment type="function">
    <text evidence="6 7">This protein binds to 23S rRNA in the presence of protein L20.</text>
</comment>
<dbReference type="InterPro" id="IPR001787">
    <property type="entry name" value="Ribosomal_bL21"/>
</dbReference>
<reference evidence="8 9" key="1">
    <citation type="submission" date="2019-03" db="EMBL/GenBank/DDBJ databases">
        <title>Complete Genome Sequence of Allofrancisella inopinata Strain SYSU YG23 Isolated from Water-Cooling Systems in China.</title>
        <authorList>
            <person name="Ohrman C."/>
            <person name="Uneklint I."/>
            <person name="Sjodin A."/>
        </authorList>
    </citation>
    <scope>NUCLEOTIDE SEQUENCE [LARGE SCALE GENOMIC DNA]</scope>
    <source>
        <strain evidence="8 9">SYSU YG23</strain>
    </source>
</reference>
<dbReference type="PANTHER" id="PTHR21349">
    <property type="entry name" value="50S RIBOSOMAL PROTEIN L21"/>
    <property type="match status" value="1"/>
</dbReference>
<evidence type="ECO:0000256" key="5">
    <source>
        <dbReference type="ARBA" id="ARBA00023274"/>
    </source>
</evidence>
<gene>
    <name evidence="6 8" type="primary">rplU</name>
    <name evidence="8" type="ORF">E4K63_05310</name>
</gene>
<dbReference type="NCBIfam" id="TIGR00061">
    <property type="entry name" value="L21"/>
    <property type="match status" value="1"/>
</dbReference>
<evidence type="ECO:0000256" key="6">
    <source>
        <dbReference type="HAMAP-Rule" id="MF_01363"/>
    </source>
</evidence>
<evidence type="ECO:0000256" key="3">
    <source>
        <dbReference type="ARBA" id="ARBA00022884"/>
    </source>
</evidence>
<organism evidence="8 9">
    <name type="scientific">Allofrancisella inopinata</name>
    <dbReference type="NCBI Taxonomy" id="1085647"/>
    <lineage>
        <taxon>Bacteria</taxon>
        <taxon>Pseudomonadati</taxon>
        <taxon>Pseudomonadota</taxon>
        <taxon>Gammaproteobacteria</taxon>
        <taxon>Thiotrichales</taxon>
        <taxon>Francisellaceae</taxon>
        <taxon>Allofrancisella</taxon>
    </lineage>
</organism>
<evidence type="ECO:0000313" key="8">
    <source>
        <dbReference type="EMBL" id="QIV96280.1"/>
    </source>
</evidence>
<name>A0AAE6YHY2_9GAMM</name>
<dbReference type="GO" id="GO:1990904">
    <property type="term" value="C:ribonucleoprotein complex"/>
    <property type="evidence" value="ECO:0007669"/>
    <property type="project" value="UniProtKB-KW"/>
</dbReference>
<dbReference type="RefSeq" id="WP_133940437.1">
    <property type="nucleotide sequence ID" value="NZ_CP038241.1"/>
</dbReference>
<dbReference type="EMBL" id="CP038241">
    <property type="protein sequence ID" value="QIV96280.1"/>
    <property type="molecule type" value="Genomic_DNA"/>
</dbReference>
<dbReference type="InterPro" id="IPR028909">
    <property type="entry name" value="bL21-like"/>
</dbReference>
<comment type="subunit">
    <text evidence="6">Part of the 50S ribosomal subunit. Contacts protein L20.</text>
</comment>
<dbReference type="AlphaFoldDB" id="A0AAE6YHY2"/>
<dbReference type="GO" id="GO:0019843">
    <property type="term" value="F:rRNA binding"/>
    <property type="evidence" value="ECO:0007669"/>
    <property type="project" value="UniProtKB-UniRule"/>
</dbReference>
<dbReference type="InterPro" id="IPR036164">
    <property type="entry name" value="bL21-like_sf"/>
</dbReference>
<keyword evidence="3 6" id="KW-0694">RNA-binding</keyword>
<dbReference type="PANTHER" id="PTHR21349:SF0">
    <property type="entry name" value="LARGE RIBOSOMAL SUBUNIT PROTEIN BL21M"/>
    <property type="match status" value="1"/>
</dbReference>
<accession>A0AAE6YHY2</accession>
<sequence>MYAIIKSGGKQYKVKQGEVVKLEKLDLGIGETVEFDTVLMGQTEEGEVKVGAPVIEGAKVVAEVVEQGRNKKVKIMKFRRRKHSMKQQGHRQYFTAVKVSSISL</sequence>
<dbReference type="GO" id="GO:0005840">
    <property type="term" value="C:ribosome"/>
    <property type="evidence" value="ECO:0007669"/>
    <property type="project" value="UniProtKB-KW"/>
</dbReference>
<dbReference type="KEGG" id="aii:E4K63_05310"/>
<dbReference type="GO" id="GO:0003735">
    <property type="term" value="F:structural constituent of ribosome"/>
    <property type="evidence" value="ECO:0007669"/>
    <property type="project" value="InterPro"/>
</dbReference>
<proteinExistence type="inferred from homology"/>
<dbReference type="SUPFAM" id="SSF141091">
    <property type="entry name" value="L21p-like"/>
    <property type="match status" value="1"/>
</dbReference>
<evidence type="ECO:0000256" key="7">
    <source>
        <dbReference type="RuleBase" id="RU000562"/>
    </source>
</evidence>
<evidence type="ECO:0000256" key="4">
    <source>
        <dbReference type="ARBA" id="ARBA00022980"/>
    </source>
</evidence>
<evidence type="ECO:0000313" key="9">
    <source>
        <dbReference type="Proteomes" id="UP000502004"/>
    </source>
</evidence>
<dbReference type="Pfam" id="PF00829">
    <property type="entry name" value="Ribosomal_L21p"/>
    <property type="match status" value="1"/>
</dbReference>